<protein>
    <recommendedName>
        <fullName evidence="3">RING-type domain-containing protein</fullName>
    </recommendedName>
</protein>
<dbReference type="Gene3D" id="3.30.40.10">
    <property type="entry name" value="Zinc/RING finger domain, C3HC4 (zinc finger)"/>
    <property type="match status" value="1"/>
</dbReference>
<evidence type="ECO:0008006" key="3">
    <source>
        <dbReference type="Google" id="ProtNLM"/>
    </source>
</evidence>
<gene>
    <name evidence="1" type="ORF">BDU57DRAFT_537017</name>
</gene>
<reference evidence="1" key="1">
    <citation type="journal article" date="2020" name="Stud. Mycol.">
        <title>101 Dothideomycetes genomes: a test case for predicting lifestyles and emergence of pathogens.</title>
        <authorList>
            <person name="Haridas S."/>
            <person name="Albert R."/>
            <person name="Binder M."/>
            <person name="Bloem J."/>
            <person name="Labutti K."/>
            <person name="Salamov A."/>
            <person name="Andreopoulos B."/>
            <person name="Baker S."/>
            <person name="Barry K."/>
            <person name="Bills G."/>
            <person name="Bluhm B."/>
            <person name="Cannon C."/>
            <person name="Castanera R."/>
            <person name="Culley D."/>
            <person name="Daum C."/>
            <person name="Ezra D."/>
            <person name="Gonzalez J."/>
            <person name="Henrissat B."/>
            <person name="Kuo A."/>
            <person name="Liang C."/>
            <person name="Lipzen A."/>
            <person name="Lutzoni F."/>
            <person name="Magnuson J."/>
            <person name="Mondo S."/>
            <person name="Nolan M."/>
            <person name="Ohm R."/>
            <person name="Pangilinan J."/>
            <person name="Park H.-J."/>
            <person name="Ramirez L."/>
            <person name="Alfaro M."/>
            <person name="Sun H."/>
            <person name="Tritt A."/>
            <person name="Yoshinaga Y."/>
            <person name="Zwiers L.-H."/>
            <person name="Turgeon B."/>
            <person name="Goodwin S."/>
            <person name="Spatafora J."/>
            <person name="Crous P."/>
            <person name="Grigoriev I."/>
        </authorList>
    </citation>
    <scope>NUCLEOTIDE SEQUENCE</scope>
    <source>
        <strain evidence="1">HMLAC05119</strain>
    </source>
</reference>
<dbReference type="Proteomes" id="UP000800096">
    <property type="component" value="Unassembled WGS sequence"/>
</dbReference>
<dbReference type="AlphaFoldDB" id="A0A6A5QPM8"/>
<dbReference type="EMBL" id="ML979134">
    <property type="protein sequence ID" value="KAF1917322.1"/>
    <property type="molecule type" value="Genomic_DNA"/>
</dbReference>
<dbReference type="InterPro" id="IPR013083">
    <property type="entry name" value="Znf_RING/FYVE/PHD"/>
</dbReference>
<accession>A0A6A5QPM8</accession>
<sequence>MFRIFKNTYGTTSQTTISSADRMLVVDFVSACEAVKDLPYQNGDDDWNAFRAARERMEARGISVATHKHSSLFMQLHGTPILDILSSEVSSIGPQKEFSTALQPKLSRRTLHFTAATFIEHCKEVDEEWATEKFPECNGSPKLETLLKVLYLKQINVLEFLSTEDTDELLETCKLFRLFIHSLTSRRSHVIIDRSKLQYALGFADRSLVAPHVGTSKQIPPYPPNKWGVNFSSTDFLQWMVAAEIDIPNFTFIDPEGLESFQVLHLQCHVLQDANAEMPEFMKGHEPADGTPGAIVYEYLVRSTAADTADVDCELFFANVASNGDGEAFLAAAFPPAPGIDVNSRPRLMPREEAAAFVDALVKVNVADIARDRMRCSHCWADFDEVEEGIDNSPVSLPCDPRHVLGRDCLVEVLSSMGPLCPICRVDIVALRANSS</sequence>
<name>A0A6A5QPM8_AMPQU</name>
<evidence type="ECO:0000313" key="2">
    <source>
        <dbReference type="Proteomes" id="UP000800096"/>
    </source>
</evidence>
<organism evidence="1 2">
    <name type="scientific">Ampelomyces quisqualis</name>
    <name type="common">Powdery mildew agent</name>
    <dbReference type="NCBI Taxonomy" id="50730"/>
    <lineage>
        <taxon>Eukaryota</taxon>
        <taxon>Fungi</taxon>
        <taxon>Dikarya</taxon>
        <taxon>Ascomycota</taxon>
        <taxon>Pezizomycotina</taxon>
        <taxon>Dothideomycetes</taxon>
        <taxon>Pleosporomycetidae</taxon>
        <taxon>Pleosporales</taxon>
        <taxon>Pleosporineae</taxon>
        <taxon>Phaeosphaeriaceae</taxon>
        <taxon>Ampelomyces</taxon>
    </lineage>
</organism>
<dbReference type="OrthoDB" id="3797582at2759"/>
<keyword evidence="2" id="KW-1185">Reference proteome</keyword>
<dbReference type="SUPFAM" id="SSF57850">
    <property type="entry name" value="RING/U-box"/>
    <property type="match status" value="1"/>
</dbReference>
<proteinExistence type="predicted"/>
<evidence type="ECO:0000313" key="1">
    <source>
        <dbReference type="EMBL" id="KAF1917322.1"/>
    </source>
</evidence>